<proteinExistence type="predicted"/>
<dbReference type="Proteomes" id="UP000805193">
    <property type="component" value="Unassembled WGS sequence"/>
</dbReference>
<feature type="non-terminal residue" evidence="1">
    <location>
        <position position="1"/>
    </location>
</feature>
<sequence length="170" mass="19167">SAPKAIKVEEEAPGCEDVEGKHSPENDSFTAWQQMAHPHHEKKYQCRFCPFSSCKTSGIKKHERTHTGEKPFSCHICHRVFALKGSAPKAIKVEEEASGCEDVEGKRSPENDSFTAWQQMAHPHHEKKYQCRFCPFSSCQTSGIKKHERTHTGEKPFSCHSLPQSVCTEG</sequence>
<name>A0AC60QNV6_IXOPE</name>
<evidence type="ECO:0000313" key="1">
    <source>
        <dbReference type="EMBL" id="KAG0437939.1"/>
    </source>
</evidence>
<comment type="caution">
    <text evidence="1">The sequence shown here is derived from an EMBL/GenBank/DDBJ whole genome shotgun (WGS) entry which is preliminary data.</text>
</comment>
<reference evidence="1 2" key="1">
    <citation type="journal article" date="2020" name="Cell">
        <title>Large-Scale Comparative Analyses of Tick Genomes Elucidate Their Genetic Diversity and Vector Capacities.</title>
        <authorList>
            <consortium name="Tick Genome and Microbiome Consortium (TIGMIC)"/>
            <person name="Jia N."/>
            <person name="Wang J."/>
            <person name="Shi W."/>
            <person name="Du L."/>
            <person name="Sun Y."/>
            <person name="Zhan W."/>
            <person name="Jiang J.F."/>
            <person name="Wang Q."/>
            <person name="Zhang B."/>
            <person name="Ji P."/>
            <person name="Bell-Sakyi L."/>
            <person name="Cui X.M."/>
            <person name="Yuan T.T."/>
            <person name="Jiang B.G."/>
            <person name="Yang W.F."/>
            <person name="Lam T.T."/>
            <person name="Chang Q.C."/>
            <person name="Ding S.J."/>
            <person name="Wang X.J."/>
            <person name="Zhu J.G."/>
            <person name="Ruan X.D."/>
            <person name="Zhao L."/>
            <person name="Wei J.T."/>
            <person name="Ye R.Z."/>
            <person name="Que T.C."/>
            <person name="Du C.H."/>
            <person name="Zhou Y.H."/>
            <person name="Cheng J.X."/>
            <person name="Dai P.F."/>
            <person name="Guo W.B."/>
            <person name="Han X.H."/>
            <person name="Huang E.J."/>
            <person name="Li L.F."/>
            <person name="Wei W."/>
            <person name="Gao Y.C."/>
            <person name="Liu J.Z."/>
            <person name="Shao H.Z."/>
            <person name="Wang X."/>
            <person name="Wang C.C."/>
            <person name="Yang T.C."/>
            <person name="Huo Q.B."/>
            <person name="Li W."/>
            <person name="Chen H.Y."/>
            <person name="Chen S.E."/>
            <person name="Zhou L.G."/>
            <person name="Ni X.B."/>
            <person name="Tian J.H."/>
            <person name="Sheng Y."/>
            <person name="Liu T."/>
            <person name="Pan Y.S."/>
            <person name="Xia L.Y."/>
            <person name="Li J."/>
            <person name="Zhao F."/>
            <person name="Cao W.C."/>
        </authorList>
    </citation>
    <scope>NUCLEOTIDE SEQUENCE [LARGE SCALE GENOMIC DNA]</scope>
    <source>
        <strain evidence="1">Iper-2018</strain>
    </source>
</reference>
<keyword evidence="2" id="KW-1185">Reference proteome</keyword>
<gene>
    <name evidence="1" type="ORF">HPB47_017214</name>
</gene>
<accession>A0AC60QNV6</accession>
<protein>
    <submittedName>
        <fullName evidence="1">Uncharacterized protein</fullName>
    </submittedName>
</protein>
<organism evidence="1 2">
    <name type="scientific">Ixodes persulcatus</name>
    <name type="common">Taiga tick</name>
    <dbReference type="NCBI Taxonomy" id="34615"/>
    <lineage>
        <taxon>Eukaryota</taxon>
        <taxon>Metazoa</taxon>
        <taxon>Ecdysozoa</taxon>
        <taxon>Arthropoda</taxon>
        <taxon>Chelicerata</taxon>
        <taxon>Arachnida</taxon>
        <taxon>Acari</taxon>
        <taxon>Parasitiformes</taxon>
        <taxon>Ixodida</taxon>
        <taxon>Ixodoidea</taxon>
        <taxon>Ixodidae</taxon>
        <taxon>Ixodinae</taxon>
        <taxon>Ixodes</taxon>
    </lineage>
</organism>
<dbReference type="EMBL" id="JABSTQ010006098">
    <property type="protein sequence ID" value="KAG0437939.1"/>
    <property type="molecule type" value="Genomic_DNA"/>
</dbReference>
<evidence type="ECO:0000313" key="2">
    <source>
        <dbReference type="Proteomes" id="UP000805193"/>
    </source>
</evidence>